<evidence type="ECO:0000313" key="1">
    <source>
        <dbReference type="EMBL" id="HGQ74086.1"/>
    </source>
</evidence>
<organism evidence="1">
    <name type="scientific">Staphylothermus marinus</name>
    <dbReference type="NCBI Taxonomy" id="2280"/>
    <lineage>
        <taxon>Archaea</taxon>
        <taxon>Thermoproteota</taxon>
        <taxon>Thermoprotei</taxon>
        <taxon>Desulfurococcales</taxon>
        <taxon>Desulfurococcaceae</taxon>
        <taxon>Staphylothermus</taxon>
    </lineage>
</organism>
<comment type="caution">
    <text evidence="1">The sequence shown here is derived from an EMBL/GenBank/DDBJ whole genome shotgun (WGS) entry which is preliminary data.</text>
</comment>
<protein>
    <recommendedName>
        <fullName evidence="3">Zinc-binding alcohol dehydrogenase</fullName>
    </recommendedName>
</protein>
<accession>A0A7C4JLH5</accession>
<proteinExistence type="predicted"/>
<dbReference type="AlphaFoldDB" id="A0A7C4JLH5"/>
<gene>
    <name evidence="2" type="ORF">ENT92_01120</name>
    <name evidence="1" type="ORF">ENU20_03295</name>
</gene>
<evidence type="ECO:0008006" key="3">
    <source>
        <dbReference type="Google" id="ProtNLM"/>
    </source>
</evidence>
<evidence type="ECO:0000313" key="2">
    <source>
        <dbReference type="EMBL" id="HGU64804.1"/>
    </source>
</evidence>
<dbReference type="EMBL" id="DTBP01000021">
    <property type="protein sequence ID" value="HGQ74086.1"/>
    <property type="molecule type" value="Genomic_DNA"/>
</dbReference>
<sequence>MRNKYVLVSENINVIEEEFTLAEPNSMICKPLFIYLGFLEKKLFSNTYFPKKPVIPGSSGVAKVIEDPSGRRGDLSGKLVIVKPFSRHGLIGLERNGLLTHFASIPPENIWGFINQPKPFHAIIPYVSHAINLVELGEDPSIVLGCNIIGIAVALVLKKTGREEPVIVCENPPRSVKRLGLEIYESISATSKSYSTVYVADGDFPFIHDSLHELNYRNVIISSYVMLKYLPLKREFEAKIISTFDDKSSNYSLVSSISTTLMKALSYVEINDISESILLLPPRDLGVIVNVKRVREDSSSGFSNKHI</sequence>
<name>A0A7C4JLH5_STAMA</name>
<dbReference type="EMBL" id="DTAN01000045">
    <property type="protein sequence ID" value="HGU64804.1"/>
    <property type="molecule type" value="Genomic_DNA"/>
</dbReference>
<reference evidence="1" key="1">
    <citation type="journal article" date="2020" name="mSystems">
        <title>Genome- and Community-Level Interaction Insights into Carbon Utilization and Element Cycling Functions of Hydrothermarchaeota in Hydrothermal Sediment.</title>
        <authorList>
            <person name="Zhou Z."/>
            <person name="Liu Y."/>
            <person name="Xu W."/>
            <person name="Pan J."/>
            <person name="Luo Z.H."/>
            <person name="Li M."/>
        </authorList>
    </citation>
    <scope>NUCLEOTIDE SEQUENCE [LARGE SCALE GENOMIC DNA]</scope>
    <source>
        <strain evidence="2">SpSt-622</strain>
        <strain evidence="1">SpSt-648</strain>
    </source>
</reference>